<feature type="compositionally biased region" description="Basic residues" evidence="1">
    <location>
        <begin position="388"/>
        <end position="408"/>
    </location>
</feature>
<dbReference type="OrthoDB" id="190275at2"/>
<evidence type="ECO:0008006" key="4">
    <source>
        <dbReference type="Google" id="ProtNLM"/>
    </source>
</evidence>
<dbReference type="InterPro" id="IPR036397">
    <property type="entry name" value="RNaseH_sf"/>
</dbReference>
<reference evidence="2 3" key="1">
    <citation type="submission" date="2014-08" db="EMBL/GenBank/DDBJ databases">
        <title>Complete genome sequence of Corynebacterium phocae M408/89/1(T)(=DSM 44612(T)), isolated from the common seal (Phoca vitulina).</title>
        <authorList>
            <person name="Ruckert C."/>
            <person name="Albersmeier A."/>
            <person name="Winkler A."/>
            <person name="Kalinowski J."/>
        </authorList>
    </citation>
    <scope>NUCLEOTIDE SEQUENCE [LARGE SCALE GENOMIC DNA]</scope>
    <source>
        <strain evidence="2 3">M408/89/1</strain>
    </source>
</reference>
<dbReference type="Gene3D" id="3.30.420.10">
    <property type="entry name" value="Ribonuclease H-like superfamily/Ribonuclease H"/>
    <property type="match status" value="1"/>
</dbReference>
<evidence type="ECO:0000313" key="3">
    <source>
        <dbReference type="Proteomes" id="UP000185491"/>
    </source>
</evidence>
<feature type="region of interest" description="Disordered" evidence="1">
    <location>
        <begin position="354"/>
        <end position="408"/>
    </location>
</feature>
<sequence length="408" mass="44848">MTSSPTNASDKKQDKPLSPQELARLEQVEKFPFIAVTIQSTGIHPSTGRLVTVDALTYNAAGETGQEFHAVLNPPIDPGPRHQHGLSEEELAAGQQFSRILNPLDRLIDGRTLVVHDATYVWGFLVSEARRAMMAAARANRSRNRGRGRRRRQKVGHIPAPVAIVDTLATARRRNISLADVRLAAVAAATGLDTPDYRASSQRAALPEAQTSREQTQLLVDLERHQSNTPGVVCTLDPKNLRGDRFGLQRSNVRVDAAKAPRTYSNPGKFKDTLRKGMEFVIAPEISMEPDELIAAGMAAGLNYVEKLTRESSLIVCNLTDRENLQGKAMHADRKDIPLVSDERFLELLDNVAPPLPEAPKPVPAPGAWPYPRRPRRAGDPGGDPNARKRRRGSRGGNRRRRGKGNTN</sequence>
<feature type="compositionally biased region" description="Pro residues" evidence="1">
    <location>
        <begin position="354"/>
        <end position="369"/>
    </location>
</feature>
<dbReference type="InterPro" id="IPR012337">
    <property type="entry name" value="RNaseH-like_sf"/>
</dbReference>
<keyword evidence="3" id="KW-1185">Reference proteome</keyword>
<evidence type="ECO:0000256" key="1">
    <source>
        <dbReference type="SAM" id="MobiDB-lite"/>
    </source>
</evidence>
<dbReference type="AlphaFoldDB" id="A0A1L7D127"/>
<evidence type="ECO:0000313" key="2">
    <source>
        <dbReference type="EMBL" id="APT91732.1"/>
    </source>
</evidence>
<dbReference type="GO" id="GO:0003676">
    <property type="term" value="F:nucleic acid binding"/>
    <property type="evidence" value="ECO:0007669"/>
    <property type="project" value="InterPro"/>
</dbReference>
<dbReference type="SUPFAM" id="SSF53098">
    <property type="entry name" value="Ribonuclease H-like"/>
    <property type="match status" value="1"/>
</dbReference>
<organism evidence="2 3">
    <name type="scientific">Corynebacterium phocae</name>
    <dbReference type="NCBI Taxonomy" id="161895"/>
    <lineage>
        <taxon>Bacteria</taxon>
        <taxon>Bacillati</taxon>
        <taxon>Actinomycetota</taxon>
        <taxon>Actinomycetes</taxon>
        <taxon>Mycobacteriales</taxon>
        <taxon>Corynebacteriaceae</taxon>
        <taxon>Corynebacterium</taxon>
    </lineage>
</organism>
<accession>A0A1L7D127</accession>
<dbReference type="KEGG" id="cpho:CPHO_00995"/>
<proteinExistence type="predicted"/>
<dbReference type="RefSeq" id="WP_075732455.1">
    <property type="nucleotide sequence ID" value="NZ_CP009249.1"/>
</dbReference>
<protein>
    <recommendedName>
        <fullName evidence="4">DNA polymerase III subunit epsilon</fullName>
    </recommendedName>
</protein>
<dbReference type="EMBL" id="CP009249">
    <property type="protein sequence ID" value="APT91732.1"/>
    <property type="molecule type" value="Genomic_DNA"/>
</dbReference>
<dbReference type="STRING" id="161895.CPHO_00995"/>
<name>A0A1L7D127_9CORY</name>
<dbReference type="Proteomes" id="UP000185491">
    <property type="component" value="Chromosome"/>
</dbReference>
<gene>
    <name evidence="2" type="ORF">CPHO_00995</name>
</gene>